<comment type="caution">
    <text evidence="2">The sequence shown here is derived from an EMBL/GenBank/DDBJ whole genome shotgun (WGS) entry which is preliminary data.</text>
</comment>
<keyword evidence="1" id="KW-0812">Transmembrane</keyword>
<dbReference type="Pfam" id="PF03334">
    <property type="entry name" value="PhaG_MnhG_YufB"/>
    <property type="match status" value="1"/>
</dbReference>
<dbReference type="PANTHER" id="PTHR34703:SF1">
    <property type="entry name" value="ANTIPORTER SUBUNIT MNHG2-RELATED"/>
    <property type="match status" value="1"/>
</dbReference>
<evidence type="ECO:0000313" key="2">
    <source>
        <dbReference type="EMBL" id="MCJ8502658.1"/>
    </source>
</evidence>
<feature type="transmembrane region" description="Helical" evidence="1">
    <location>
        <begin position="6"/>
        <end position="25"/>
    </location>
</feature>
<dbReference type="EMBL" id="JALJRB010000030">
    <property type="protein sequence ID" value="MCJ8502658.1"/>
    <property type="molecule type" value="Genomic_DNA"/>
</dbReference>
<dbReference type="GO" id="GO:0015385">
    <property type="term" value="F:sodium:proton antiporter activity"/>
    <property type="evidence" value="ECO:0007669"/>
    <property type="project" value="TreeGrafter"/>
</dbReference>
<dbReference type="InterPro" id="IPR005133">
    <property type="entry name" value="PhaG_MnhG_YufB"/>
</dbReference>
<accession>A0AA41RD49</accession>
<gene>
    <name evidence="2" type="primary">mnhG</name>
    <name evidence="2" type="ORF">MRX98_18935</name>
</gene>
<feature type="transmembrane region" description="Helical" evidence="1">
    <location>
        <begin position="37"/>
        <end position="56"/>
    </location>
</feature>
<organism evidence="2 3">
    <name type="scientific">Desulfatitalea alkaliphila</name>
    <dbReference type="NCBI Taxonomy" id="2929485"/>
    <lineage>
        <taxon>Bacteria</taxon>
        <taxon>Pseudomonadati</taxon>
        <taxon>Thermodesulfobacteriota</taxon>
        <taxon>Desulfobacteria</taxon>
        <taxon>Desulfobacterales</taxon>
        <taxon>Desulfosarcinaceae</taxon>
        <taxon>Desulfatitalea</taxon>
    </lineage>
</organism>
<dbReference type="PANTHER" id="PTHR34703">
    <property type="entry name" value="ANTIPORTER SUBUNIT MNHG2-RELATED"/>
    <property type="match status" value="1"/>
</dbReference>
<reference evidence="2" key="1">
    <citation type="submission" date="2022-04" db="EMBL/GenBank/DDBJ databases">
        <title>Desulfatitalea alkaliphila sp. nov., a novel anaerobic sulfate-reducing bacterium isolated from terrestrial mud volcano, Taman Peninsula, Russia.</title>
        <authorList>
            <person name="Khomyakova M.A."/>
            <person name="Merkel A.Y."/>
            <person name="Slobodkin A.I."/>
        </authorList>
    </citation>
    <scope>NUCLEOTIDE SEQUENCE</scope>
    <source>
        <strain evidence="2">M08but</strain>
    </source>
</reference>
<dbReference type="NCBIfam" id="NF009314">
    <property type="entry name" value="PRK12674.1-2"/>
    <property type="match status" value="1"/>
</dbReference>
<dbReference type="AlphaFoldDB" id="A0AA41RD49"/>
<dbReference type="RefSeq" id="WP_246913786.1">
    <property type="nucleotide sequence ID" value="NZ_JALJRB010000030.1"/>
</dbReference>
<keyword evidence="3" id="KW-1185">Reference proteome</keyword>
<keyword evidence="1" id="KW-0472">Membrane</keyword>
<name>A0AA41RD49_9BACT</name>
<protein>
    <submittedName>
        <fullName evidence="2">Monovalent cation/H(+) antiporter subunit G</fullName>
    </submittedName>
</protein>
<evidence type="ECO:0000313" key="3">
    <source>
        <dbReference type="Proteomes" id="UP001165427"/>
    </source>
</evidence>
<feature type="transmembrane region" description="Helical" evidence="1">
    <location>
        <begin position="62"/>
        <end position="83"/>
    </location>
</feature>
<sequence>MSEYIAGILIWVGSGFCFVAALGIVRLPDTLTRMHAATKAGTLGAGLLIIGGAVFFQELLVTLRALTIIALVVLTAPVAAHLIGRASYESGVPLSDRTWIDELEAYENEKRASEQYCQPGEW</sequence>
<dbReference type="Proteomes" id="UP001165427">
    <property type="component" value="Unassembled WGS sequence"/>
</dbReference>
<dbReference type="NCBIfam" id="TIGR01300">
    <property type="entry name" value="CPA3_mnhG_phaG"/>
    <property type="match status" value="1"/>
</dbReference>
<keyword evidence="1" id="KW-1133">Transmembrane helix</keyword>
<proteinExistence type="predicted"/>
<evidence type="ECO:0000256" key="1">
    <source>
        <dbReference type="SAM" id="Phobius"/>
    </source>
</evidence>